<evidence type="ECO:0000256" key="3">
    <source>
        <dbReference type="ARBA" id="ARBA00022432"/>
    </source>
</evidence>
<feature type="active site" evidence="8">
    <location>
        <position position="334"/>
    </location>
</feature>
<dbReference type="HOGENOM" id="CLU_037303_1_0_9"/>
<dbReference type="UniPathway" id="UPA00109">
    <property type="reaction ID" value="UER00181"/>
</dbReference>
<keyword evidence="4 8" id="KW-0963">Cytoplasm</keyword>
<feature type="active site" description="Proton donor" evidence="8">
    <location>
        <position position="305"/>
    </location>
</feature>
<dbReference type="InterPro" id="IPR035482">
    <property type="entry name" value="SIS_PGI_2"/>
</dbReference>
<evidence type="ECO:0000256" key="4">
    <source>
        <dbReference type="ARBA" id="ARBA00022490"/>
    </source>
</evidence>
<dbReference type="EC" id="5.3.1.9" evidence="8"/>
<dbReference type="InterPro" id="IPR001672">
    <property type="entry name" value="G6P_Isomerase"/>
</dbReference>
<dbReference type="PROSITE" id="PS00765">
    <property type="entry name" value="P_GLUCOSE_ISOMERASE_1"/>
    <property type="match status" value="1"/>
</dbReference>
<dbReference type="GO" id="GO:0005829">
    <property type="term" value="C:cytosol"/>
    <property type="evidence" value="ECO:0007669"/>
    <property type="project" value="TreeGrafter"/>
</dbReference>
<evidence type="ECO:0000256" key="5">
    <source>
        <dbReference type="ARBA" id="ARBA00023152"/>
    </source>
</evidence>
<dbReference type="FunFam" id="3.40.50.10490:FF:000071">
    <property type="entry name" value="Glucose-6-phosphate isomerase"/>
    <property type="match status" value="1"/>
</dbReference>
<evidence type="ECO:0000256" key="8">
    <source>
        <dbReference type="HAMAP-Rule" id="MF_00473"/>
    </source>
</evidence>
<dbReference type="InterPro" id="IPR046348">
    <property type="entry name" value="SIS_dom_sf"/>
</dbReference>
<comment type="similarity">
    <text evidence="2 8 9">Belongs to the GPI family.</text>
</comment>
<dbReference type="UniPathway" id="UPA00138"/>
<dbReference type="GO" id="GO:0097367">
    <property type="term" value="F:carbohydrate derivative binding"/>
    <property type="evidence" value="ECO:0007669"/>
    <property type="project" value="InterPro"/>
</dbReference>
<keyword evidence="10" id="KW-0175">Coiled coil</keyword>
<comment type="catalytic activity">
    <reaction evidence="7 8 9">
        <text>alpha-D-glucose 6-phosphate = beta-D-fructose 6-phosphate</text>
        <dbReference type="Rhea" id="RHEA:11816"/>
        <dbReference type="ChEBI" id="CHEBI:57634"/>
        <dbReference type="ChEBI" id="CHEBI:58225"/>
        <dbReference type="EC" id="5.3.1.9"/>
    </reaction>
</comment>
<evidence type="ECO:0000256" key="2">
    <source>
        <dbReference type="ARBA" id="ARBA00006604"/>
    </source>
</evidence>
<proteinExistence type="inferred from homology"/>
<keyword evidence="5 8" id="KW-0324">Glycolysis</keyword>
<comment type="pathway">
    <text evidence="8">Carbohydrate biosynthesis; gluconeogenesis.</text>
</comment>
<dbReference type="PANTHER" id="PTHR11469:SF1">
    <property type="entry name" value="GLUCOSE-6-PHOSPHATE ISOMERASE"/>
    <property type="match status" value="1"/>
</dbReference>
<dbReference type="GO" id="GO:0048029">
    <property type="term" value="F:monosaccharide binding"/>
    <property type="evidence" value="ECO:0007669"/>
    <property type="project" value="TreeGrafter"/>
</dbReference>
<dbReference type="PANTHER" id="PTHR11469">
    <property type="entry name" value="GLUCOSE-6-PHOSPHATE ISOMERASE"/>
    <property type="match status" value="1"/>
</dbReference>
<evidence type="ECO:0000256" key="9">
    <source>
        <dbReference type="RuleBase" id="RU000612"/>
    </source>
</evidence>
<comment type="function">
    <text evidence="8">Catalyzes the reversible isomerization of glucose-6-phosphate to fructose-6-phosphate.</text>
</comment>
<dbReference type="GO" id="GO:0006096">
    <property type="term" value="P:glycolytic process"/>
    <property type="evidence" value="ECO:0007669"/>
    <property type="project" value="UniProtKB-UniRule"/>
</dbReference>
<reference evidence="11 12" key="1">
    <citation type="journal article" date="2009" name="PLoS ONE">
        <title>Genome analysis of the anaerobic thermohalophilic bacterium Halothermothrix orenii.</title>
        <authorList>
            <person name="Mavromatis K."/>
            <person name="Ivanova N."/>
            <person name="Anderson I."/>
            <person name="Lykidis A."/>
            <person name="Hooper S.D."/>
            <person name="Sun H."/>
            <person name="Kunin V."/>
            <person name="Lapidus A."/>
            <person name="Hugenholtz P."/>
            <person name="Patel B."/>
            <person name="Kyrpides N.C."/>
        </authorList>
    </citation>
    <scope>NUCLEOTIDE SEQUENCE [LARGE SCALE GENOMIC DNA]</scope>
    <source>
        <strain evidence="12">H 168 / OCM 544 / DSM 9562</strain>
    </source>
</reference>
<gene>
    <name evidence="8" type="primary">pgi</name>
    <name evidence="11" type="ordered locus">Hore_19060</name>
</gene>
<feature type="coiled-coil region" evidence="10">
    <location>
        <begin position="32"/>
        <end position="59"/>
    </location>
</feature>
<evidence type="ECO:0000313" key="12">
    <source>
        <dbReference type="Proteomes" id="UP000000719"/>
    </source>
</evidence>
<keyword evidence="6 8" id="KW-0413">Isomerase</keyword>
<dbReference type="AlphaFoldDB" id="B8CZD5"/>
<dbReference type="EMBL" id="CP001098">
    <property type="protein sequence ID" value="ACL70654.1"/>
    <property type="molecule type" value="Genomic_DNA"/>
</dbReference>
<evidence type="ECO:0000256" key="6">
    <source>
        <dbReference type="ARBA" id="ARBA00023235"/>
    </source>
</evidence>
<dbReference type="Pfam" id="PF00342">
    <property type="entry name" value="PGI"/>
    <property type="match status" value="1"/>
</dbReference>
<protein>
    <recommendedName>
        <fullName evidence="8">Glucose-6-phosphate isomerase</fullName>
        <shortName evidence="8">GPI</shortName>
        <ecNumber evidence="8">5.3.1.9</ecNumber>
    </recommendedName>
    <alternativeName>
        <fullName evidence="8">Phosphoglucose isomerase</fullName>
        <shortName evidence="8">PGI</shortName>
    </alternativeName>
    <alternativeName>
        <fullName evidence="8">Phosphohexose isomerase</fullName>
        <shortName evidence="8">PHI</shortName>
    </alternativeName>
</protein>
<dbReference type="PRINTS" id="PR00662">
    <property type="entry name" value="G6PISOMERASE"/>
</dbReference>
<dbReference type="STRING" id="373903.Hore_19060"/>
<dbReference type="Gene3D" id="3.40.50.10490">
    <property type="entry name" value="Glucose-6-phosphate isomerase like protein, domain 1"/>
    <property type="match status" value="2"/>
</dbReference>
<dbReference type="RefSeq" id="WP_015923623.1">
    <property type="nucleotide sequence ID" value="NC_011899.1"/>
</dbReference>
<name>B8CZD5_HALOH</name>
<dbReference type="OrthoDB" id="140919at2"/>
<dbReference type="PROSITE" id="PS51463">
    <property type="entry name" value="P_GLUCOSE_ISOMERASE_3"/>
    <property type="match status" value="1"/>
</dbReference>
<dbReference type="InterPro" id="IPR035476">
    <property type="entry name" value="SIS_PGI_1"/>
</dbReference>
<accession>B8CZD5</accession>
<evidence type="ECO:0000256" key="10">
    <source>
        <dbReference type="SAM" id="Coils"/>
    </source>
</evidence>
<comment type="pathway">
    <text evidence="1 8 9">Carbohydrate degradation; glycolysis; D-glyceraldehyde 3-phosphate and glycerone phosphate from D-glucose: step 2/4.</text>
</comment>
<sequence>MSKRFQDKNWCQRMRIRLDVNNMFSEMVGEEHGLLRKEVDDLKEEIKKAHENIHRAKNEGKMGFMELPFTQKEVVEEIRSLANELKGKFDNFVVLGIGGSALGNIALQTALNDPYYNYKSEARDNRPRLFVPDNVDPARFKSLLETLDLKRTIFNVISKSGSTAETMSQFLIARKAVAEEVGEENVSRHFIATTSQDSGYLIKIAKREGFKTFYIPENVGGRFSVLTPVGLVSAAFCGIDIEELLAGAAYMDEICRTENVWENPAYLNGVLQYLAYKKGKPLSVMMPYVHALKDVADWYRQLWAESLGKKVDREGNVVNVGPTPIKALGATDQHSQVQLYMEGPYDKVITFLEVKDYGAEVEIPGSYKDIEGVSYLGGHTLNELIQTEKRATELALTKNGRLNCTITLPEVNEFTMGQLLYMFELQTALVGELLNINAFNQPGVELGKHYTYGVLGRNGYEDKKEEYFNRPEKNDNLII</sequence>
<dbReference type="GO" id="GO:0051156">
    <property type="term" value="P:glucose 6-phosphate metabolic process"/>
    <property type="evidence" value="ECO:0007669"/>
    <property type="project" value="TreeGrafter"/>
</dbReference>
<evidence type="ECO:0000313" key="11">
    <source>
        <dbReference type="EMBL" id="ACL70654.1"/>
    </source>
</evidence>
<keyword evidence="3 8" id="KW-0312">Gluconeogenesis</keyword>
<evidence type="ECO:0000256" key="7">
    <source>
        <dbReference type="ARBA" id="ARBA00029321"/>
    </source>
</evidence>
<dbReference type="FunFam" id="3.40.50.10490:FF:000016">
    <property type="entry name" value="Glucose-6-phosphate isomerase"/>
    <property type="match status" value="1"/>
</dbReference>
<dbReference type="InterPro" id="IPR018189">
    <property type="entry name" value="Phosphoglucose_isomerase_CS"/>
</dbReference>
<feature type="active site" evidence="8">
    <location>
        <position position="448"/>
    </location>
</feature>
<dbReference type="KEGG" id="hor:Hore_19060"/>
<dbReference type="PROSITE" id="PS00174">
    <property type="entry name" value="P_GLUCOSE_ISOMERASE_2"/>
    <property type="match status" value="1"/>
</dbReference>
<dbReference type="HAMAP" id="MF_00473">
    <property type="entry name" value="G6P_isomerase"/>
    <property type="match status" value="1"/>
</dbReference>
<dbReference type="Proteomes" id="UP000000719">
    <property type="component" value="Chromosome"/>
</dbReference>
<evidence type="ECO:0000256" key="1">
    <source>
        <dbReference type="ARBA" id="ARBA00004926"/>
    </source>
</evidence>
<dbReference type="GO" id="GO:0004347">
    <property type="term" value="F:glucose-6-phosphate isomerase activity"/>
    <property type="evidence" value="ECO:0007669"/>
    <property type="project" value="UniProtKB-UniRule"/>
</dbReference>
<keyword evidence="12" id="KW-1185">Reference proteome</keyword>
<dbReference type="CDD" id="cd05015">
    <property type="entry name" value="SIS_PGI_1"/>
    <property type="match status" value="1"/>
</dbReference>
<dbReference type="GO" id="GO:0006094">
    <property type="term" value="P:gluconeogenesis"/>
    <property type="evidence" value="ECO:0007669"/>
    <property type="project" value="UniProtKB-UniRule"/>
</dbReference>
<organism evidence="11 12">
    <name type="scientific">Halothermothrix orenii (strain H 168 / OCM 544 / DSM 9562)</name>
    <dbReference type="NCBI Taxonomy" id="373903"/>
    <lineage>
        <taxon>Bacteria</taxon>
        <taxon>Bacillati</taxon>
        <taxon>Bacillota</taxon>
        <taxon>Clostridia</taxon>
        <taxon>Halanaerobiales</taxon>
        <taxon>Halothermotrichaceae</taxon>
        <taxon>Halothermothrix</taxon>
    </lineage>
</organism>
<dbReference type="eggNOG" id="COG0166">
    <property type="taxonomic scope" value="Bacteria"/>
</dbReference>
<dbReference type="CDD" id="cd05016">
    <property type="entry name" value="SIS_PGI_2"/>
    <property type="match status" value="1"/>
</dbReference>
<dbReference type="SUPFAM" id="SSF53697">
    <property type="entry name" value="SIS domain"/>
    <property type="match status" value="1"/>
</dbReference>
<comment type="subcellular location">
    <subcellularLocation>
        <location evidence="8">Cytoplasm</location>
    </subcellularLocation>
</comment>